<evidence type="ECO:0000256" key="3">
    <source>
        <dbReference type="RuleBase" id="RU000363"/>
    </source>
</evidence>
<evidence type="ECO:0000259" key="4">
    <source>
        <dbReference type="SMART" id="SM00822"/>
    </source>
</evidence>
<dbReference type="PANTHER" id="PTHR44196">
    <property type="entry name" value="DEHYDROGENASE/REDUCTASE SDR FAMILY MEMBER 7B"/>
    <property type="match status" value="1"/>
</dbReference>
<evidence type="ECO:0000313" key="6">
    <source>
        <dbReference type="Proteomes" id="UP000501179"/>
    </source>
</evidence>
<proteinExistence type="inferred from homology"/>
<organism evidence="5 6">
    <name type="scientific">Streptomyces liangshanensis</name>
    <dbReference type="NCBI Taxonomy" id="2717324"/>
    <lineage>
        <taxon>Bacteria</taxon>
        <taxon>Bacillati</taxon>
        <taxon>Actinomycetota</taxon>
        <taxon>Actinomycetes</taxon>
        <taxon>Kitasatosporales</taxon>
        <taxon>Streptomycetaceae</taxon>
        <taxon>Streptomyces</taxon>
    </lineage>
</organism>
<comment type="similarity">
    <text evidence="1 3">Belongs to the short-chain dehydrogenases/reductases (SDR) family.</text>
</comment>
<dbReference type="GO" id="GO:0016020">
    <property type="term" value="C:membrane"/>
    <property type="evidence" value="ECO:0007669"/>
    <property type="project" value="TreeGrafter"/>
</dbReference>
<dbReference type="Pfam" id="PF00106">
    <property type="entry name" value="adh_short"/>
    <property type="match status" value="1"/>
</dbReference>
<dbReference type="EMBL" id="CP050177">
    <property type="protein sequence ID" value="QIQ06048.1"/>
    <property type="molecule type" value="Genomic_DNA"/>
</dbReference>
<gene>
    <name evidence="5" type="ORF">HA039_30405</name>
</gene>
<accession>A0A6G9H668</accession>
<keyword evidence="6" id="KW-1185">Reference proteome</keyword>
<dbReference type="Proteomes" id="UP000501179">
    <property type="component" value="Chromosome"/>
</dbReference>
<evidence type="ECO:0000256" key="1">
    <source>
        <dbReference type="ARBA" id="ARBA00006484"/>
    </source>
</evidence>
<evidence type="ECO:0000313" key="5">
    <source>
        <dbReference type="EMBL" id="QIQ06048.1"/>
    </source>
</evidence>
<evidence type="ECO:0000256" key="2">
    <source>
        <dbReference type="ARBA" id="ARBA00023002"/>
    </source>
</evidence>
<dbReference type="InterPro" id="IPR036291">
    <property type="entry name" value="NAD(P)-bd_dom_sf"/>
</dbReference>
<dbReference type="CDD" id="cd05233">
    <property type="entry name" value="SDR_c"/>
    <property type="match status" value="1"/>
</dbReference>
<feature type="domain" description="Ketoreductase" evidence="4">
    <location>
        <begin position="8"/>
        <end position="192"/>
    </location>
</feature>
<protein>
    <submittedName>
        <fullName evidence="5">SDR family oxidoreductase</fullName>
    </submittedName>
</protein>
<sequence length="287" mass="30818">MIVFFENKVVLITGASRGIGRAVALAFAREGAQLVLAARSAPRLDQVETEARTLGSQVLSVPTDVTSESDVAALVEAATRRFGRIDVLVNNAGIGKVGEIESEEFPDKVHQTLQASLFGMISVTRHVLPVFRQQGSGAIVNMSSVMGRKAFSRFGSYAIVMHAVSAFSDSLRQEVKGGGIGVSVIYPALTATDLLRDAEADEMPPPFRHMTPLTPEGVARAVVSAVRHGKRRVVLPRMANMLLLGEAFSPRIGDFIASALAQRPVTTFLGMSRGQTYHETLASRRST</sequence>
<dbReference type="InterPro" id="IPR002347">
    <property type="entry name" value="SDR_fam"/>
</dbReference>
<dbReference type="RefSeq" id="WP_167034740.1">
    <property type="nucleotide sequence ID" value="NZ_CP050177.1"/>
</dbReference>
<reference evidence="5 6" key="1">
    <citation type="submission" date="2020-03" db="EMBL/GenBank/DDBJ databases">
        <title>A novel species.</title>
        <authorList>
            <person name="Gao J."/>
        </authorList>
    </citation>
    <scope>NUCLEOTIDE SEQUENCE [LARGE SCALE GENOMIC DNA]</scope>
    <source>
        <strain evidence="5 6">QMT-12</strain>
    </source>
</reference>
<dbReference type="PRINTS" id="PR00081">
    <property type="entry name" value="GDHRDH"/>
</dbReference>
<keyword evidence="2" id="KW-0560">Oxidoreductase</keyword>
<dbReference type="InterPro" id="IPR057326">
    <property type="entry name" value="KR_dom"/>
</dbReference>
<dbReference type="SUPFAM" id="SSF51735">
    <property type="entry name" value="NAD(P)-binding Rossmann-fold domains"/>
    <property type="match status" value="1"/>
</dbReference>
<name>A0A6G9H668_9ACTN</name>
<dbReference type="PANTHER" id="PTHR44196:SF1">
    <property type="entry name" value="DEHYDROGENASE_REDUCTASE SDR FAMILY MEMBER 7B"/>
    <property type="match status" value="1"/>
</dbReference>
<dbReference type="GO" id="GO:0016491">
    <property type="term" value="F:oxidoreductase activity"/>
    <property type="evidence" value="ECO:0007669"/>
    <property type="project" value="UniProtKB-KW"/>
</dbReference>
<dbReference type="Gene3D" id="3.40.50.720">
    <property type="entry name" value="NAD(P)-binding Rossmann-like Domain"/>
    <property type="match status" value="1"/>
</dbReference>
<dbReference type="SMART" id="SM00822">
    <property type="entry name" value="PKS_KR"/>
    <property type="match status" value="1"/>
</dbReference>
<dbReference type="AlphaFoldDB" id="A0A6G9H668"/>
<dbReference type="KEGG" id="slia:HA039_30405"/>
<dbReference type="PRINTS" id="PR00080">
    <property type="entry name" value="SDRFAMILY"/>
</dbReference>